<evidence type="ECO:0000313" key="1">
    <source>
        <dbReference type="EMBL" id="RAI82741.1"/>
    </source>
</evidence>
<dbReference type="PROSITE" id="PS01229">
    <property type="entry name" value="COF_2"/>
    <property type="match status" value="1"/>
</dbReference>
<dbReference type="SFLD" id="SFLDS00003">
    <property type="entry name" value="Haloacid_Dehalogenase"/>
    <property type="match status" value="1"/>
</dbReference>
<protein>
    <submittedName>
        <fullName evidence="1">HAD family phosphatase</fullName>
    </submittedName>
</protein>
<dbReference type="Gene3D" id="3.40.50.1000">
    <property type="entry name" value="HAD superfamily/HAD-like"/>
    <property type="match status" value="1"/>
</dbReference>
<dbReference type="Gene3D" id="3.30.1240.10">
    <property type="match status" value="1"/>
</dbReference>
<dbReference type="RefSeq" id="WP_099577840.1">
    <property type="nucleotide sequence ID" value="NZ_MJBI02000001.1"/>
</dbReference>
<dbReference type="GO" id="GO:0016791">
    <property type="term" value="F:phosphatase activity"/>
    <property type="evidence" value="ECO:0007669"/>
    <property type="project" value="TreeGrafter"/>
</dbReference>
<dbReference type="Pfam" id="PF08282">
    <property type="entry name" value="Hydrolase_3"/>
    <property type="match status" value="1"/>
</dbReference>
<dbReference type="InterPro" id="IPR006379">
    <property type="entry name" value="HAD-SF_hydro_IIB"/>
</dbReference>
<dbReference type="NCBIfam" id="TIGR01484">
    <property type="entry name" value="HAD-SF-IIB"/>
    <property type="match status" value="1"/>
</dbReference>
<reference evidence="1 2" key="1">
    <citation type="journal article" date="2018" name="Front. Microbiol.">
        <title>Description and Comparative Genomics of Macrococcus caseolyticus subsp. hominis subsp. nov., Macrococcus goetzii sp. nov., Macrococcus epidermidis sp. nov., and Macrococcus bohemicus sp. nov., Novel Macrococci From Human Clinical Material With Virulence Potential and Suspected Uptake of Foreign DNA by Natural Transformation.</title>
        <authorList>
            <person name="Maslanova I."/>
            <person name="Wertheimer Z."/>
            <person name="Sedlacek I."/>
            <person name="Svec P."/>
            <person name="Indrakova A."/>
            <person name="Kovarovic V."/>
            <person name="Schumann P."/>
            <person name="Sproer C."/>
            <person name="Kralova S."/>
            <person name="Sedo O."/>
            <person name="Kristofova L."/>
            <person name="Vrbovska V."/>
            <person name="Fuzik T."/>
            <person name="Petras P."/>
            <person name="Zdrahal Z."/>
            <person name="Ruzickova V."/>
            <person name="Doskar J."/>
            <person name="Pantucek R."/>
        </authorList>
    </citation>
    <scope>NUCLEOTIDE SEQUENCE [LARGE SCALE GENOMIC DNA]</scope>
    <source>
        <strain evidence="1 2">CCM 4927</strain>
    </source>
</reference>
<name>A0A2G5NSA9_9STAP</name>
<organism evidence="1 2">
    <name type="scientific">Macrococcoides goetzii</name>
    <dbReference type="NCBI Taxonomy" id="1891097"/>
    <lineage>
        <taxon>Bacteria</taxon>
        <taxon>Bacillati</taxon>
        <taxon>Bacillota</taxon>
        <taxon>Bacilli</taxon>
        <taxon>Bacillales</taxon>
        <taxon>Staphylococcaceae</taxon>
        <taxon>Macrococcoides</taxon>
    </lineage>
</organism>
<dbReference type="CDD" id="cd07516">
    <property type="entry name" value="HAD_Pase"/>
    <property type="match status" value="1"/>
</dbReference>
<dbReference type="GO" id="GO:0005829">
    <property type="term" value="C:cytosol"/>
    <property type="evidence" value="ECO:0007669"/>
    <property type="project" value="TreeGrafter"/>
</dbReference>
<dbReference type="GO" id="GO:0000287">
    <property type="term" value="F:magnesium ion binding"/>
    <property type="evidence" value="ECO:0007669"/>
    <property type="project" value="TreeGrafter"/>
</dbReference>
<evidence type="ECO:0000313" key="2">
    <source>
        <dbReference type="Proteomes" id="UP000229523"/>
    </source>
</evidence>
<keyword evidence="2" id="KW-1185">Reference proteome</keyword>
<accession>A0A2G5NSA9</accession>
<dbReference type="Proteomes" id="UP000229523">
    <property type="component" value="Unassembled WGS sequence"/>
</dbReference>
<dbReference type="SFLD" id="SFLDG01144">
    <property type="entry name" value="C2.B.4:_PGP_Like"/>
    <property type="match status" value="1"/>
</dbReference>
<dbReference type="InterPro" id="IPR036412">
    <property type="entry name" value="HAD-like_sf"/>
</dbReference>
<comment type="caution">
    <text evidence="1">The sequence shown here is derived from an EMBL/GenBank/DDBJ whole genome shotgun (WGS) entry which is preliminary data.</text>
</comment>
<dbReference type="PANTHER" id="PTHR10000:SF8">
    <property type="entry name" value="HAD SUPERFAMILY HYDROLASE-LIKE, TYPE 3"/>
    <property type="match status" value="1"/>
</dbReference>
<dbReference type="PANTHER" id="PTHR10000">
    <property type="entry name" value="PHOSPHOSERINE PHOSPHATASE"/>
    <property type="match status" value="1"/>
</dbReference>
<dbReference type="SFLD" id="SFLDG01140">
    <property type="entry name" value="C2.B:_Phosphomannomutase_and_P"/>
    <property type="match status" value="1"/>
</dbReference>
<dbReference type="InterPro" id="IPR000150">
    <property type="entry name" value="Cof"/>
</dbReference>
<dbReference type="SUPFAM" id="SSF56784">
    <property type="entry name" value="HAD-like"/>
    <property type="match status" value="1"/>
</dbReference>
<dbReference type="AlphaFoldDB" id="A0A2G5NSA9"/>
<sequence>MQYKMIVLDMDDTLLTSDNTILDSTKEVLIEAQKKGIKVVLASGRPTGGMLDAAKTLKLAEYGSYILSYNGAEVTDMQTGERIAETYVSKASFDEVYDYLKARDVFVLTYIDNTIVYEGTHEYMNVEHELTGLPMQPVDDLKAFVQNNVPKLMGVDDIDKISAMNETIGGKFNDDIHATTSKPFFLEFMNKNVSKGKVLKQLIDKLGIQPSEVMAFGDSNNDKDMLEFAGLGVAMGNANDNIKAIADVITDDHNQDGIARIVKQYL</sequence>
<gene>
    <name evidence="1" type="ORF">BFS35_003390</name>
</gene>
<proteinExistence type="predicted"/>
<dbReference type="NCBIfam" id="TIGR00099">
    <property type="entry name" value="Cof-subfamily"/>
    <property type="match status" value="1"/>
</dbReference>
<dbReference type="InterPro" id="IPR023214">
    <property type="entry name" value="HAD_sf"/>
</dbReference>
<dbReference type="EMBL" id="MJBI02000001">
    <property type="protein sequence ID" value="RAI82741.1"/>
    <property type="molecule type" value="Genomic_DNA"/>
</dbReference>